<name>A0ABX2SYT5_9BACL</name>
<dbReference type="CDD" id="cd00956">
    <property type="entry name" value="Transaldolase_FSA"/>
    <property type="match status" value="1"/>
</dbReference>
<dbReference type="PROSITE" id="PS01054">
    <property type="entry name" value="TRANSALDOLASE_1"/>
    <property type="match status" value="1"/>
</dbReference>
<dbReference type="RefSeq" id="WP_179941297.1">
    <property type="nucleotide sequence ID" value="NZ_JACBYF010000007.1"/>
</dbReference>
<dbReference type="Gene3D" id="3.20.20.70">
    <property type="entry name" value="Aldolase class I"/>
    <property type="match status" value="1"/>
</dbReference>
<dbReference type="InterPro" id="IPR013785">
    <property type="entry name" value="Aldolase_TIM"/>
</dbReference>
<keyword evidence="4" id="KW-1185">Reference proteome</keyword>
<dbReference type="InterPro" id="IPR001585">
    <property type="entry name" value="TAL/FSA"/>
</dbReference>
<comment type="caution">
    <text evidence="3">The sequence shown here is derived from an EMBL/GenBank/DDBJ whole genome shotgun (WGS) entry which is preliminary data.</text>
</comment>
<dbReference type="Proteomes" id="UP000531840">
    <property type="component" value="Unassembled WGS sequence"/>
</dbReference>
<reference evidence="3 4" key="1">
    <citation type="submission" date="2020-07" db="EMBL/GenBank/DDBJ databases">
        <title>MOT database genomes.</title>
        <authorList>
            <person name="Joseph S."/>
            <person name="Aduse-Opoku J."/>
            <person name="Hashim A."/>
            <person name="Wade W."/>
            <person name="Curtis M."/>
        </authorList>
    </citation>
    <scope>NUCLEOTIDE SEQUENCE [LARGE SCALE GENOMIC DNA]</scope>
    <source>
        <strain evidence="3 4">CIP 106318</strain>
    </source>
</reference>
<dbReference type="Pfam" id="PF00923">
    <property type="entry name" value="TAL_FSA"/>
    <property type="match status" value="1"/>
</dbReference>
<keyword evidence="2" id="KW-0704">Schiff base</keyword>
<evidence type="ECO:0000256" key="1">
    <source>
        <dbReference type="ARBA" id="ARBA00004496"/>
    </source>
</evidence>
<dbReference type="PANTHER" id="PTHR10683">
    <property type="entry name" value="TRANSALDOLASE"/>
    <property type="match status" value="1"/>
</dbReference>
<evidence type="ECO:0000313" key="4">
    <source>
        <dbReference type="Proteomes" id="UP000531840"/>
    </source>
</evidence>
<sequence length="224" mass="25268">MTKILIDSANIEKAKELMSYYDISGITTNPSILAKGAKNLSEKLKEIKEVFKEDLEIHIQTTEKSCEKIVLEAEKLKKYFGDNFFIKIPINKEGLKAAKECKSKNIKVTMTAIFTPLQVLAASKLGVDYVAPYVNRIDNIGGDSTKILEEMQKIVSNYDTKILAASFKNQNQIKDAVLVGAYALTISPELIEESIWHPYTDKSIAQFEEDWQKTFGDSKVVEYL</sequence>
<dbReference type="PANTHER" id="PTHR10683:SF36">
    <property type="entry name" value="TRANSALDOLASE"/>
    <property type="match status" value="1"/>
</dbReference>
<gene>
    <name evidence="3" type="ORF">HZY85_04780</name>
</gene>
<comment type="subcellular location">
    <subcellularLocation>
        <location evidence="1">Cytoplasm</location>
    </subcellularLocation>
</comment>
<accession>A0ABX2SYT5</accession>
<dbReference type="InterPro" id="IPR018225">
    <property type="entry name" value="Transaldolase_AS"/>
</dbReference>
<proteinExistence type="predicted"/>
<evidence type="ECO:0000256" key="2">
    <source>
        <dbReference type="ARBA" id="ARBA00023270"/>
    </source>
</evidence>
<dbReference type="SUPFAM" id="SSF51569">
    <property type="entry name" value="Aldolase"/>
    <property type="match status" value="1"/>
</dbReference>
<dbReference type="InterPro" id="IPR033919">
    <property type="entry name" value="TSA/FSA_arc/bac"/>
</dbReference>
<protein>
    <submittedName>
        <fullName evidence="3">Transaldolase</fullName>
    </submittedName>
</protein>
<dbReference type="EMBL" id="JACBYF010000007">
    <property type="protein sequence ID" value="NYS47510.1"/>
    <property type="molecule type" value="Genomic_DNA"/>
</dbReference>
<evidence type="ECO:0000313" key="3">
    <source>
        <dbReference type="EMBL" id="NYS47510.1"/>
    </source>
</evidence>
<organism evidence="3 4">
    <name type="scientific">Gemelliphila palaticanis</name>
    <dbReference type="NCBI Taxonomy" id="81950"/>
    <lineage>
        <taxon>Bacteria</taxon>
        <taxon>Bacillati</taxon>
        <taxon>Bacillota</taxon>
        <taxon>Bacilli</taxon>
        <taxon>Bacillales</taxon>
        <taxon>Gemellaceae</taxon>
        <taxon>Gemelliphila</taxon>
    </lineage>
</organism>